<dbReference type="Proteomes" id="UP000824062">
    <property type="component" value="Unassembled WGS sequence"/>
</dbReference>
<evidence type="ECO:0000256" key="2">
    <source>
        <dbReference type="ARBA" id="ARBA00022777"/>
    </source>
</evidence>
<dbReference type="Gene3D" id="3.40.1190.20">
    <property type="match status" value="1"/>
</dbReference>
<evidence type="ECO:0000259" key="3">
    <source>
        <dbReference type="Pfam" id="PF00294"/>
    </source>
</evidence>
<proteinExistence type="predicted"/>
<evidence type="ECO:0000313" key="5">
    <source>
        <dbReference type="Proteomes" id="UP000824062"/>
    </source>
</evidence>
<dbReference type="GO" id="GO:0016301">
    <property type="term" value="F:kinase activity"/>
    <property type="evidence" value="ECO:0007669"/>
    <property type="project" value="UniProtKB-KW"/>
</dbReference>
<dbReference type="AlphaFoldDB" id="A0A9D2JET1"/>
<feature type="domain" description="Carbohydrate kinase PfkB" evidence="3">
    <location>
        <begin position="27"/>
        <end position="301"/>
    </location>
</feature>
<evidence type="ECO:0000256" key="1">
    <source>
        <dbReference type="ARBA" id="ARBA00022679"/>
    </source>
</evidence>
<gene>
    <name evidence="4" type="ORF">IAA19_08100</name>
</gene>
<dbReference type="InterPro" id="IPR002173">
    <property type="entry name" value="Carboh/pur_kinase_PfkB_CS"/>
</dbReference>
<protein>
    <submittedName>
        <fullName evidence="4">Carbohydrate kinase family protein</fullName>
    </submittedName>
</protein>
<sequence>MAYDVLTSGYVSMDHIVKIKSPARVGMTSLVDNATCATVFYGGCNVNIAYALCRLGANAMPILRVGPDWETNGFKAFLEDAGVSTEATEVIEGEATSVCYLIEDNEGQHITLFYPGSMDARYHRPLDDRFFEGARFGVVTVASRPDNEEFFRKCRLHNVPVVFGMKADSDAFPRPFLEQLLLKSQIIFTNESERALIEKDFGLGAITDLMERGEARTIVTTYGERGSQYWHLREDGSVETACVPVCACTEVVDTAGGGDAYMSGFLYGLLHDQPLEDCCRMGSTLSSFILEHEGCCTGAPDLKTFMSRYEAFKAC</sequence>
<dbReference type="Pfam" id="PF00294">
    <property type="entry name" value="PfkB"/>
    <property type="match status" value="1"/>
</dbReference>
<comment type="caution">
    <text evidence="4">The sequence shown here is derived from an EMBL/GenBank/DDBJ whole genome shotgun (WGS) entry which is preliminary data.</text>
</comment>
<dbReference type="InterPro" id="IPR029056">
    <property type="entry name" value="Ribokinase-like"/>
</dbReference>
<dbReference type="InterPro" id="IPR011611">
    <property type="entry name" value="PfkB_dom"/>
</dbReference>
<reference evidence="4" key="2">
    <citation type="submission" date="2021-04" db="EMBL/GenBank/DDBJ databases">
        <authorList>
            <person name="Gilroy R."/>
        </authorList>
    </citation>
    <scope>NUCLEOTIDE SEQUENCE</scope>
    <source>
        <strain evidence="4">ChiHjej12B11-14209</strain>
    </source>
</reference>
<dbReference type="PROSITE" id="PS00584">
    <property type="entry name" value="PFKB_KINASES_2"/>
    <property type="match status" value="1"/>
</dbReference>
<evidence type="ECO:0000313" key="4">
    <source>
        <dbReference type="EMBL" id="HIZ46958.1"/>
    </source>
</evidence>
<dbReference type="PANTHER" id="PTHR10584:SF166">
    <property type="entry name" value="RIBOKINASE"/>
    <property type="match status" value="1"/>
</dbReference>
<reference evidence="4" key="1">
    <citation type="journal article" date="2021" name="PeerJ">
        <title>Extensive microbial diversity within the chicken gut microbiome revealed by metagenomics and culture.</title>
        <authorList>
            <person name="Gilroy R."/>
            <person name="Ravi A."/>
            <person name="Getino M."/>
            <person name="Pursley I."/>
            <person name="Horton D.L."/>
            <person name="Alikhan N.F."/>
            <person name="Baker D."/>
            <person name="Gharbi K."/>
            <person name="Hall N."/>
            <person name="Watson M."/>
            <person name="Adriaenssens E.M."/>
            <person name="Foster-Nyarko E."/>
            <person name="Jarju S."/>
            <person name="Secka A."/>
            <person name="Antonio M."/>
            <person name="Oren A."/>
            <person name="Chaudhuri R.R."/>
            <person name="La Ragione R."/>
            <person name="Hildebrand F."/>
            <person name="Pallen M.J."/>
        </authorList>
    </citation>
    <scope>NUCLEOTIDE SEQUENCE</scope>
    <source>
        <strain evidence="4">ChiHjej12B11-14209</strain>
    </source>
</reference>
<accession>A0A9D2JET1</accession>
<dbReference type="SUPFAM" id="SSF53613">
    <property type="entry name" value="Ribokinase-like"/>
    <property type="match status" value="1"/>
</dbReference>
<name>A0A9D2JET1_9ACTN</name>
<keyword evidence="1" id="KW-0808">Transferase</keyword>
<keyword evidence="2 4" id="KW-0418">Kinase</keyword>
<dbReference type="PANTHER" id="PTHR10584">
    <property type="entry name" value="SUGAR KINASE"/>
    <property type="match status" value="1"/>
</dbReference>
<organism evidence="4 5">
    <name type="scientific">Candidatus Olsenella pullistercoris</name>
    <dbReference type="NCBI Taxonomy" id="2838712"/>
    <lineage>
        <taxon>Bacteria</taxon>
        <taxon>Bacillati</taxon>
        <taxon>Actinomycetota</taxon>
        <taxon>Coriobacteriia</taxon>
        <taxon>Coriobacteriales</taxon>
        <taxon>Atopobiaceae</taxon>
        <taxon>Olsenella</taxon>
    </lineage>
</organism>
<dbReference type="EMBL" id="DXBM01000067">
    <property type="protein sequence ID" value="HIZ46958.1"/>
    <property type="molecule type" value="Genomic_DNA"/>
</dbReference>